<accession>A0ABV8FBL2</accession>
<reference evidence="2" key="1">
    <citation type="journal article" date="2019" name="Int. J. Syst. Evol. Microbiol.">
        <title>The Global Catalogue of Microorganisms (GCM) 10K type strain sequencing project: providing services to taxonomists for standard genome sequencing and annotation.</title>
        <authorList>
            <consortium name="The Broad Institute Genomics Platform"/>
            <consortium name="The Broad Institute Genome Sequencing Center for Infectious Disease"/>
            <person name="Wu L."/>
            <person name="Ma J."/>
        </authorList>
    </citation>
    <scope>NUCLEOTIDE SEQUENCE [LARGE SCALE GENOMIC DNA]</scope>
    <source>
        <strain evidence="2">TBRC 7912</strain>
    </source>
</reference>
<name>A0ABV8FBL2_9ACTN</name>
<sequence length="883" mass="98159">MPDSHRGVRQGREGLPIVYVVGAEKHTKLSHGLAHFLREADPRRVPYGLCVFSDRALGSERESVEVTRAALAELAQAFGRDVNGRDGKVRFRRFGLVNWLLQQSDADAVDGHTPTLLRRLREREIRRRGVFGFLRSPQAEFAVGEVPWWLRLLCLYVFPLAWFRIRLGLGGEYRWLLRQPYLSPADPGTFIGFAEKLTGPNKDVENIEQLRKLMANAFMEDLRVAYRRRFWRPRAARRMAYCVAIFDGTTSENGGDTLLETVIDVRIDTGAFDPLLVIACNTAVPEPGSRLYGHWGDNRLWTLDDRRYDGWRDGFLRHARARTHDSWYLPLLVPDPMSPTEAGYDFIRQKEVAQDARLRVPAPPLWARRSTGRMLAAAVALVLAGAGVRQWYAIQDYQSAHCGLDVFAADSGTVQTMPTGECVGVSRYGFSFQTSDGKLKATLQTVNELNRKADELHKQDPKRPLVTLVHLSALFSTTDRSPRARAYVREALQGAASAQSRQLRRSGPVEPIVRIYPANAGSGMRYGPQVAEILARLKEKDPTILGVTGLDQSRDATSRTIRALTKVGLPAVGTILSADTLIRQSPMYFQISPQNRREAEVAAAYAGRLRYRTGEKIDRKVRILYSDDPMDIYSDNLKDDVEKSFKEIGFATEVIPYSTPSVDSSRISAGLIDLGRQACHYSGLIFFAGRAEDFESMLGGVNEACNSEPPTILGGDDVARLAADAERRKNFPGVSYDFLDFALDAARCDSTSELYAELAELFPDECSQLESSSLDGHAAIAFDAVRLYVNAVRQLKEEFLDMPLTSATIWHAISGVYGDKALDGESGMIDFGGDVDRQVPLDKLISVQRVDGFGRPAQVGFCGRVGGLKQASWCPALEVGPVR</sequence>
<proteinExistence type="predicted"/>
<comment type="caution">
    <text evidence="1">The sequence shown here is derived from an EMBL/GenBank/DDBJ whole genome shotgun (WGS) entry which is preliminary data.</text>
</comment>
<dbReference type="Gene3D" id="3.40.50.2300">
    <property type="match status" value="2"/>
</dbReference>
<evidence type="ECO:0000313" key="1">
    <source>
        <dbReference type="EMBL" id="MFC3984798.1"/>
    </source>
</evidence>
<organism evidence="1 2">
    <name type="scientific">Streptosporangium jomthongense</name>
    <dbReference type="NCBI Taxonomy" id="1193683"/>
    <lineage>
        <taxon>Bacteria</taxon>
        <taxon>Bacillati</taxon>
        <taxon>Actinomycetota</taxon>
        <taxon>Actinomycetes</taxon>
        <taxon>Streptosporangiales</taxon>
        <taxon>Streptosporangiaceae</taxon>
        <taxon>Streptosporangium</taxon>
    </lineage>
</organism>
<protein>
    <recommendedName>
        <fullName evidence="3">ABC-type branched-chain amino acid transport system, substrate-binding protein</fullName>
    </recommendedName>
</protein>
<dbReference type="EMBL" id="JBHSBC010000038">
    <property type="protein sequence ID" value="MFC3984798.1"/>
    <property type="molecule type" value="Genomic_DNA"/>
</dbReference>
<dbReference type="RefSeq" id="WP_386194784.1">
    <property type="nucleotide sequence ID" value="NZ_JBHSBC010000038.1"/>
</dbReference>
<gene>
    <name evidence="1" type="ORF">ACFOYY_32045</name>
</gene>
<dbReference type="Proteomes" id="UP001595698">
    <property type="component" value="Unassembled WGS sequence"/>
</dbReference>
<dbReference type="SUPFAM" id="SSF53822">
    <property type="entry name" value="Periplasmic binding protein-like I"/>
    <property type="match status" value="1"/>
</dbReference>
<dbReference type="InterPro" id="IPR028082">
    <property type="entry name" value="Peripla_BP_I"/>
</dbReference>
<keyword evidence="2" id="KW-1185">Reference proteome</keyword>
<evidence type="ECO:0000313" key="2">
    <source>
        <dbReference type="Proteomes" id="UP001595698"/>
    </source>
</evidence>
<evidence type="ECO:0008006" key="3">
    <source>
        <dbReference type="Google" id="ProtNLM"/>
    </source>
</evidence>